<sequence length="143" mass="15636">MSTVISNNTITKGDGDSDMANKAEPEFHNLTLALDPMLKALKNMTCKIELTTSSIIYDKLFQRHGDNSSFYGYYQQLAASIASLLDNPDELYEDNERLLPLFDILGDAIETPVANREDACKGVGGSGVVRVEGEQVVFGGEEL</sequence>
<gene>
    <name evidence="2" type="ORF">OEA41_009128</name>
</gene>
<dbReference type="Proteomes" id="UP001276659">
    <property type="component" value="Unassembled WGS sequence"/>
</dbReference>
<organism evidence="2 3">
    <name type="scientific">Lepraria neglecta</name>
    <dbReference type="NCBI Taxonomy" id="209136"/>
    <lineage>
        <taxon>Eukaryota</taxon>
        <taxon>Fungi</taxon>
        <taxon>Dikarya</taxon>
        <taxon>Ascomycota</taxon>
        <taxon>Pezizomycotina</taxon>
        <taxon>Lecanoromycetes</taxon>
        <taxon>OSLEUM clade</taxon>
        <taxon>Lecanoromycetidae</taxon>
        <taxon>Lecanorales</taxon>
        <taxon>Lecanorineae</taxon>
        <taxon>Stereocaulaceae</taxon>
        <taxon>Lepraria</taxon>
    </lineage>
</organism>
<feature type="compositionally biased region" description="Basic and acidic residues" evidence="1">
    <location>
        <begin position="13"/>
        <end position="22"/>
    </location>
</feature>
<name>A0AAD9Z1D4_9LECA</name>
<reference evidence="2" key="1">
    <citation type="submission" date="2022-11" db="EMBL/GenBank/DDBJ databases">
        <title>Chromosomal genome sequence assembly and mating type (MAT) locus characterization of the leprose asexual lichenized fungus Lepraria neglecta (Nyl.) Erichsen.</title>
        <authorList>
            <person name="Allen J.L."/>
            <person name="Pfeffer B."/>
        </authorList>
    </citation>
    <scope>NUCLEOTIDE SEQUENCE</scope>
    <source>
        <strain evidence="2">Allen 5258</strain>
    </source>
</reference>
<dbReference type="AlphaFoldDB" id="A0AAD9Z1D4"/>
<keyword evidence="3" id="KW-1185">Reference proteome</keyword>
<protein>
    <submittedName>
        <fullName evidence="2">Uncharacterized protein</fullName>
    </submittedName>
</protein>
<comment type="caution">
    <text evidence="2">The sequence shown here is derived from an EMBL/GenBank/DDBJ whole genome shotgun (WGS) entry which is preliminary data.</text>
</comment>
<proteinExistence type="predicted"/>
<dbReference type="EMBL" id="JASNWA010000009">
    <property type="protein sequence ID" value="KAK3169744.1"/>
    <property type="molecule type" value="Genomic_DNA"/>
</dbReference>
<feature type="region of interest" description="Disordered" evidence="1">
    <location>
        <begin position="1"/>
        <end position="22"/>
    </location>
</feature>
<evidence type="ECO:0000313" key="2">
    <source>
        <dbReference type="EMBL" id="KAK3169744.1"/>
    </source>
</evidence>
<feature type="compositionally biased region" description="Polar residues" evidence="1">
    <location>
        <begin position="1"/>
        <end position="11"/>
    </location>
</feature>
<accession>A0AAD9Z1D4</accession>
<evidence type="ECO:0000313" key="3">
    <source>
        <dbReference type="Proteomes" id="UP001276659"/>
    </source>
</evidence>
<evidence type="ECO:0000256" key="1">
    <source>
        <dbReference type="SAM" id="MobiDB-lite"/>
    </source>
</evidence>